<evidence type="ECO:0000313" key="3">
    <source>
        <dbReference type="EMBL" id="MDQ0367374.1"/>
    </source>
</evidence>
<keyword evidence="2" id="KW-0472">Membrane</keyword>
<dbReference type="AlphaFoldDB" id="A0AAE3W0W5"/>
<dbReference type="Proteomes" id="UP001240236">
    <property type="component" value="Unassembled WGS sequence"/>
</dbReference>
<keyword evidence="2" id="KW-0812">Transmembrane</keyword>
<dbReference type="PANTHER" id="PTHR35007">
    <property type="entry name" value="INTEGRAL MEMBRANE PROTEIN-RELATED"/>
    <property type="match status" value="1"/>
</dbReference>
<organism evidence="3 4">
    <name type="scientific">Catenuloplanes indicus</name>
    <dbReference type="NCBI Taxonomy" id="137267"/>
    <lineage>
        <taxon>Bacteria</taxon>
        <taxon>Bacillati</taxon>
        <taxon>Actinomycetota</taxon>
        <taxon>Actinomycetes</taxon>
        <taxon>Micromonosporales</taxon>
        <taxon>Micromonosporaceae</taxon>
        <taxon>Catenuloplanes</taxon>
    </lineage>
</organism>
<dbReference type="PANTHER" id="PTHR35007:SF4">
    <property type="entry name" value="CONSERVED TRANSMEMBRANE PROTEIN-RELATED"/>
    <property type="match status" value="1"/>
</dbReference>
<accession>A0AAE3W0W5</accession>
<gene>
    <name evidence="3" type="ORF">J2S42_004043</name>
</gene>
<name>A0AAE3W0W5_9ACTN</name>
<feature type="transmembrane region" description="Helical" evidence="2">
    <location>
        <begin position="159"/>
        <end position="187"/>
    </location>
</feature>
<feature type="region of interest" description="Disordered" evidence="1">
    <location>
        <begin position="78"/>
        <end position="149"/>
    </location>
</feature>
<dbReference type="RefSeq" id="WP_307241377.1">
    <property type="nucleotide sequence ID" value="NZ_JAUSUZ010000001.1"/>
</dbReference>
<protein>
    <submittedName>
        <fullName evidence="3">Flp pilus assembly protein TadB</fullName>
    </submittedName>
</protein>
<dbReference type="EMBL" id="JAUSUZ010000001">
    <property type="protein sequence ID" value="MDQ0367374.1"/>
    <property type="molecule type" value="Genomic_DNA"/>
</dbReference>
<evidence type="ECO:0000313" key="4">
    <source>
        <dbReference type="Proteomes" id="UP001240236"/>
    </source>
</evidence>
<comment type="caution">
    <text evidence="3">The sequence shown here is derived from an EMBL/GenBank/DDBJ whole genome shotgun (WGS) entry which is preliminary data.</text>
</comment>
<keyword evidence="2" id="KW-1133">Transmembrane helix</keyword>
<reference evidence="3 4" key="1">
    <citation type="submission" date="2023-07" db="EMBL/GenBank/DDBJ databases">
        <title>Sequencing the genomes of 1000 actinobacteria strains.</title>
        <authorList>
            <person name="Klenk H.-P."/>
        </authorList>
    </citation>
    <scope>NUCLEOTIDE SEQUENCE [LARGE SCALE GENOMIC DNA]</scope>
    <source>
        <strain evidence="3 4">DSM 44709</strain>
    </source>
</reference>
<feature type="transmembrane region" description="Helical" evidence="2">
    <location>
        <begin position="318"/>
        <end position="337"/>
    </location>
</feature>
<sequence length="347" mass="35391">MSTFWAAVSVLAATVAVLAGMAAFRFRSHTGPERYAVPARAGLFAQAATQRKAAEVGLLAETAAAGGRPAVFRFDGASGRFTPIEEPGPAPLVPKPSGLGDQPLRSSAAGPVVDTGSTSPDDDREPVSAPGAPGEENGRRRAARRMPVRLPRTTGGQRLLVAVVAGSSALAGLVVAGPVGMLVAVYCRLGVRGALRRQAARSAARARTRTLDMLCTLAADLRAGLPHTDPPTLPDPRIGRLTTAAWRLAERTGAPVADLVERIESDTRAMARGQAAADAEAAGARATAWLLAALPAGGLVLGAFMGVDPLHVLLHTPIGAACAIGAVILQSAGLAWANRLATSGSTP</sequence>
<evidence type="ECO:0000256" key="2">
    <source>
        <dbReference type="SAM" id="Phobius"/>
    </source>
</evidence>
<feature type="transmembrane region" description="Helical" evidence="2">
    <location>
        <begin position="288"/>
        <end position="306"/>
    </location>
</feature>
<keyword evidence="4" id="KW-1185">Reference proteome</keyword>
<proteinExistence type="predicted"/>
<evidence type="ECO:0000256" key="1">
    <source>
        <dbReference type="SAM" id="MobiDB-lite"/>
    </source>
</evidence>